<reference evidence="2" key="1">
    <citation type="journal article" date="2023" name="J. Hazard. Mater.">
        <title>Anaerobic biodegradation of pyrene and benzo[a]pyrene by a new sulfate-reducing Desulforamulus aquiferis strain DSA.</title>
        <authorList>
            <person name="Zhang Z."/>
            <person name="Sun J."/>
            <person name="Gong X."/>
            <person name="Wang C."/>
            <person name="Wang H."/>
        </authorList>
    </citation>
    <scope>NUCLEOTIDE SEQUENCE</scope>
    <source>
        <strain evidence="2">DSA</strain>
    </source>
</reference>
<evidence type="ECO:0000313" key="2">
    <source>
        <dbReference type="EMBL" id="MDO7788475.1"/>
    </source>
</evidence>
<reference evidence="2" key="2">
    <citation type="submission" date="2023-03" db="EMBL/GenBank/DDBJ databases">
        <authorList>
            <person name="Zhang Z."/>
        </authorList>
    </citation>
    <scope>NUCLEOTIDE SEQUENCE</scope>
    <source>
        <strain evidence="2">DSA</strain>
    </source>
</reference>
<accession>A0AAW7ZIH1</accession>
<dbReference type="Pfam" id="PF16258">
    <property type="entry name" value="DUF4912"/>
    <property type="match status" value="1"/>
</dbReference>
<evidence type="ECO:0000313" key="3">
    <source>
        <dbReference type="Proteomes" id="UP001172911"/>
    </source>
</evidence>
<dbReference type="AlphaFoldDB" id="A0AAW7ZIH1"/>
<keyword evidence="3" id="KW-1185">Reference proteome</keyword>
<dbReference type="InterPro" id="IPR032585">
    <property type="entry name" value="DUF4912"/>
</dbReference>
<protein>
    <submittedName>
        <fullName evidence="2">DUF4912 domain-containing protein</fullName>
    </submittedName>
</protein>
<organism evidence="2 3">
    <name type="scientific">Desulforamulus aquiferis</name>
    <dbReference type="NCBI Taxonomy" id="1397668"/>
    <lineage>
        <taxon>Bacteria</taxon>
        <taxon>Bacillati</taxon>
        <taxon>Bacillota</taxon>
        <taxon>Clostridia</taxon>
        <taxon>Eubacteriales</taxon>
        <taxon>Peptococcaceae</taxon>
        <taxon>Desulforamulus</taxon>
    </lineage>
</organism>
<dbReference type="EMBL" id="JARPTC010000021">
    <property type="protein sequence ID" value="MDO7788475.1"/>
    <property type="molecule type" value="Genomic_DNA"/>
</dbReference>
<proteinExistence type="predicted"/>
<dbReference type="RefSeq" id="WP_304544448.1">
    <property type="nucleotide sequence ID" value="NZ_JARPTC010000021.1"/>
</dbReference>
<evidence type="ECO:0000256" key="1">
    <source>
        <dbReference type="SAM" id="Phobius"/>
    </source>
</evidence>
<gene>
    <name evidence="2" type="ORF">P6N53_14700</name>
</gene>
<keyword evidence="1" id="KW-0472">Membrane</keyword>
<keyword evidence="1" id="KW-1133">Transmembrane helix</keyword>
<sequence>MDNLWPWLIGVAVAAVIAALILPIIRRTTPKKPELPEAEEEYAEEIFPVAVQLKPKVDDGPHIPHDYGIDRLVLTAKDPNWLHAYWEISTTRQNEFTNLYGAEFWHSSKPIIRVYEVVGMPDSLEQTVQSFRELFLNPWADNWFIEVGKPDRKFYVEYGRLLPSGKYVPILRSNTVTTPRATISDRIDEEWMWIEGIYQYIGQVKYGMSSPVLTERQIIAGIESIVPSGISSPGLEK</sequence>
<keyword evidence="1" id="KW-0812">Transmembrane</keyword>
<dbReference type="Proteomes" id="UP001172911">
    <property type="component" value="Unassembled WGS sequence"/>
</dbReference>
<comment type="caution">
    <text evidence="2">The sequence shown here is derived from an EMBL/GenBank/DDBJ whole genome shotgun (WGS) entry which is preliminary data.</text>
</comment>
<name>A0AAW7ZIH1_9FIRM</name>
<feature type="transmembrane region" description="Helical" evidence="1">
    <location>
        <begin position="6"/>
        <end position="25"/>
    </location>
</feature>